<dbReference type="Proteomes" id="UP001595748">
    <property type="component" value="Unassembled WGS sequence"/>
</dbReference>
<dbReference type="Gene3D" id="1.25.10.10">
    <property type="entry name" value="Leucine-rich Repeat Variant"/>
    <property type="match status" value="1"/>
</dbReference>
<evidence type="ECO:0000313" key="2">
    <source>
        <dbReference type="Proteomes" id="UP001595748"/>
    </source>
</evidence>
<sequence>MRAQVAAHPNTPADLLGQLAAEFPAEVLSNPALPLLRLAHPNLLKDWPDAALLALLKLPSAPDWLRYHAAKSSPVEVQVALATHPHLTPAEITQLAQHPAWLVRARIAARTDLTAELLDTLAHDPDYGVRLAVASRQDLPAQSVETLRRDPSRFVRQVLEQTQRARLTAFLLMLCLFPA</sequence>
<name>A0ABV8ADZ4_9DEIO</name>
<dbReference type="InterPro" id="IPR016024">
    <property type="entry name" value="ARM-type_fold"/>
</dbReference>
<keyword evidence="2" id="KW-1185">Reference proteome</keyword>
<dbReference type="InterPro" id="IPR004830">
    <property type="entry name" value="LRR_variant"/>
</dbReference>
<dbReference type="SUPFAM" id="SSF48371">
    <property type="entry name" value="ARM repeat"/>
    <property type="match status" value="1"/>
</dbReference>
<dbReference type="EMBL" id="JBHRZF010000194">
    <property type="protein sequence ID" value="MFC3862433.1"/>
    <property type="molecule type" value="Genomic_DNA"/>
</dbReference>
<organism evidence="1 2">
    <name type="scientific">Deinococcus antarcticus</name>
    <dbReference type="NCBI Taxonomy" id="1298767"/>
    <lineage>
        <taxon>Bacteria</taxon>
        <taxon>Thermotogati</taxon>
        <taxon>Deinococcota</taxon>
        <taxon>Deinococci</taxon>
        <taxon>Deinococcales</taxon>
        <taxon>Deinococcaceae</taxon>
        <taxon>Deinococcus</taxon>
    </lineage>
</organism>
<reference evidence="2" key="1">
    <citation type="journal article" date="2019" name="Int. J. Syst. Evol. Microbiol.">
        <title>The Global Catalogue of Microorganisms (GCM) 10K type strain sequencing project: providing services to taxonomists for standard genome sequencing and annotation.</title>
        <authorList>
            <consortium name="The Broad Institute Genomics Platform"/>
            <consortium name="The Broad Institute Genome Sequencing Center for Infectious Disease"/>
            <person name="Wu L."/>
            <person name="Ma J."/>
        </authorList>
    </citation>
    <scope>NUCLEOTIDE SEQUENCE [LARGE SCALE GENOMIC DNA]</scope>
    <source>
        <strain evidence="2">CCTCC AB 2013263</strain>
    </source>
</reference>
<evidence type="ECO:0008006" key="3">
    <source>
        <dbReference type="Google" id="ProtNLM"/>
    </source>
</evidence>
<dbReference type="InterPro" id="IPR011989">
    <property type="entry name" value="ARM-like"/>
</dbReference>
<comment type="caution">
    <text evidence="1">The sequence shown here is derived from an EMBL/GenBank/DDBJ whole genome shotgun (WGS) entry which is preliminary data.</text>
</comment>
<proteinExistence type="predicted"/>
<dbReference type="RefSeq" id="WP_380080308.1">
    <property type="nucleotide sequence ID" value="NZ_JBHRZF010000194.1"/>
</dbReference>
<gene>
    <name evidence="1" type="ORF">ACFOPQ_16850</name>
</gene>
<evidence type="ECO:0000313" key="1">
    <source>
        <dbReference type="EMBL" id="MFC3862433.1"/>
    </source>
</evidence>
<protein>
    <recommendedName>
        <fullName evidence="3">Leucine rich repeat variant</fullName>
    </recommendedName>
</protein>
<accession>A0ABV8ADZ4</accession>
<dbReference type="Pfam" id="PF01816">
    <property type="entry name" value="LRV"/>
    <property type="match status" value="2"/>
</dbReference>